<evidence type="ECO:0000313" key="4">
    <source>
        <dbReference type="Proteomes" id="UP000176998"/>
    </source>
</evidence>
<organism evidence="3 4">
    <name type="scientific">Colletotrichum orchidophilum</name>
    <dbReference type="NCBI Taxonomy" id="1209926"/>
    <lineage>
        <taxon>Eukaryota</taxon>
        <taxon>Fungi</taxon>
        <taxon>Dikarya</taxon>
        <taxon>Ascomycota</taxon>
        <taxon>Pezizomycotina</taxon>
        <taxon>Sordariomycetes</taxon>
        <taxon>Hypocreomycetidae</taxon>
        <taxon>Glomerellales</taxon>
        <taxon>Glomerellaceae</taxon>
        <taxon>Colletotrichum</taxon>
    </lineage>
</organism>
<dbReference type="Pfam" id="PF06985">
    <property type="entry name" value="HET"/>
    <property type="match status" value="1"/>
</dbReference>
<dbReference type="STRING" id="1209926.A0A1G4BHW8"/>
<protein>
    <recommendedName>
        <fullName evidence="2">Heterokaryon incompatibility domain-containing protein</fullName>
    </recommendedName>
</protein>
<dbReference type="AlphaFoldDB" id="A0A1G4BHW8"/>
<dbReference type="PANTHER" id="PTHR33112">
    <property type="entry name" value="DOMAIN PROTEIN, PUTATIVE-RELATED"/>
    <property type="match status" value="1"/>
</dbReference>
<evidence type="ECO:0000256" key="1">
    <source>
        <dbReference type="SAM" id="MobiDB-lite"/>
    </source>
</evidence>
<dbReference type="RefSeq" id="XP_022478009.1">
    <property type="nucleotide sequence ID" value="XM_022615344.1"/>
</dbReference>
<dbReference type="Proteomes" id="UP000176998">
    <property type="component" value="Unassembled WGS sequence"/>
</dbReference>
<dbReference type="OrthoDB" id="2958217at2759"/>
<proteinExistence type="predicted"/>
<comment type="caution">
    <text evidence="3">The sequence shown here is derived from an EMBL/GenBank/DDBJ whole genome shotgun (WGS) entry which is preliminary data.</text>
</comment>
<name>A0A1G4BHW8_9PEZI</name>
<dbReference type="GeneID" id="34556854"/>
<keyword evidence="4" id="KW-1185">Reference proteome</keyword>
<dbReference type="PANTHER" id="PTHR33112:SF12">
    <property type="entry name" value="HETEROKARYON INCOMPATIBILITY DOMAIN-CONTAINING PROTEIN"/>
    <property type="match status" value="1"/>
</dbReference>
<reference evidence="3 4" key="1">
    <citation type="submission" date="2016-09" db="EMBL/GenBank/DDBJ databases">
        <authorList>
            <person name="Capua I."/>
            <person name="De Benedictis P."/>
            <person name="Joannis T."/>
            <person name="Lombin L.H."/>
            <person name="Cattoli G."/>
        </authorList>
    </citation>
    <scope>NUCLEOTIDE SEQUENCE [LARGE SCALE GENOMIC DNA]</scope>
    <source>
        <strain evidence="3 4">IMI 309357</strain>
    </source>
</reference>
<accession>A0A1G4BHW8</accession>
<feature type="region of interest" description="Disordered" evidence="1">
    <location>
        <begin position="599"/>
        <end position="625"/>
    </location>
</feature>
<dbReference type="InterPro" id="IPR010730">
    <property type="entry name" value="HET"/>
</dbReference>
<gene>
    <name evidence="3" type="ORF">CORC01_03695</name>
</gene>
<evidence type="ECO:0000259" key="2">
    <source>
        <dbReference type="Pfam" id="PF06985"/>
    </source>
</evidence>
<sequence>MEASDVPLRGHGSNQELAAISAPIATLKEGIIFNGLGEAGHETFYFCEHEGDRVKTARKPYDRAVSCILLRAFALCPRNIKICSDGYWDEYIWENARELYRSLWPNECIQCPWDDETDDSDDPSYREMRNHQSRVIRQGQSETNAGIHSLRASPISTVSMVQFEAIRDWISNCASSCDHGKCRPKSMTWRKFPGIRFRLIDVRQRCVVSALDDWPFAVLSYVWGDVDQVKLTTANSQELSRPHGLDSVWQQIPTTVRDAILVCERLGEDYLWVDALCIMQDSARDRTIQILRMRSIYSAAKFTIVAASTKTADEGLLTKQPSAVVPTLCSSIEDLEAVLAISPWGSRGWCYQEQALSHRAILFSSNGIFLQCQEATHDLQGTQLAKSRSTSPVSQSQKVGGLLNIPQGQNLEYFLSAVEHYSKRKFTLGKDKVSAFQGVFHTLEGMMDGERSTFHFGLPTCAFDQTVCWRAAQHGPHLRNQNFPSWSWLGWDNEVSFERSLVDLTRTSHMLEGVRYQKLLHRLEPRPACRLRKTIKWPSTNDHGSFGFPVSIDTTTGYSWPKLALATSSAYLRISARAQQIRGSNGLYNVFPTTCRKSMPLQGLKPTTHPSQGDAPRSAPLDPTIDEASKQYGISDHEHHEDCGAEVPLGDIWLDITWRDHQPRVHVMKFIALSGYLDSQRTGRWYITILMCLLVMDVTSENSDYERFQIMECSISENCWLEFGGFYDLVSIR</sequence>
<feature type="domain" description="Heterokaryon incompatibility" evidence="2">
    <location>
        <begin position="216"/>
        <end position="353"/>
    </location>
</feature>
<evidence type="ECO:0000313" key="3">
    <source>
        <dbReference type="EMBL" id="OHF00867.1"/>
    </source>
</evidence>
<dbReference type="EMBL" id="MJBS01000023">
    <property type="protein sequence ID" value="OHF00867.1"/>
    <property type="molecule type" value="Genomic_DNA"/>
</dbReference>